<dbReference type="PANTHER" id="PTHR34660">
    <property type="entry name" value="MYB-LIKE PROTEIN X"/>
    <property type="match status" value="1"/>
</dbReference>
<comment type="caution">
    <text evidence="2">The sequence shown here is derived from an EMBL/GenBank/DDBJ whole genome shotgun (WGS) entry which is preliminary data.</text>
</comment>
<evidence type="ECO:0000256" key="1">
    <source>
        <dbReference type="SAM" id="MobiDB-lite"/>
    </source>
</evidence>
<accession>A0AAD7LGW1</accession>
<name>A0AAD7LGW1_QUISA</name>
<feature type="compositionally biased region" description="Basic and acidic residues" evidence="1">
    <location>
        <begin position="15"/>
        <end position="29"/>
    </location>
</feature>
<sequence length="226" mass="26449">MRNRASGQALIESIKLQREWEEKAKADRKKEKREKKREKRKEKRKEKEDISSYVSQKEVIKLERDEVETEQLEKSGITEEHEQPSQSPCYLSDSRQSGNKRKRPTSQPNGTDHDHGNIIRIRLPLRKHREPEESNSKEQLPSTSGRAESLVQENDECIHPQRQPHCHSTSSEIGSLGQNKKMAIFVRDLKQALIYPVPEVRLCGPVPNSYLRPKYIRCPILFHFEY</sequence>
<reference evidence="2" key="1">
    <citation type="journal article" date="2023" name="Science">
        <title>Elucidation of the pathway for biosynthesis of saponin adjuvants from the soapbark tree.</title>
        <authorList>
            <person name="Reed J."/>
            <person name="Orme A."/>
            <person name="El-Demerdash A."/>
            <person name="Owen C."/>
            <person name="Martin L.B.B."/>
            <person name="Misra R.C."/>
            <person name="Kikuchi S."/>
            <person name="Rejzek M."/>
            <person name="Martin A.C."/>
            <person name="Harkess A."/>
            <person name="Leebens-Mack J."/>
            <person name="Louveau T."/>
            <person name="Stephenson M.J."/>
            <person name="Osbourn A."/>
        </authorList>
    </citation>
    <scope>NUCLEOTIDE SEQUENCE</scope>
    <source>
        <strain evidence="2">S10</strain>
    </source>
</reference>
<feature type="compositionally biased region" description="Polar residues" evidence="1">
    <location>
        <begin position="137"/>
        <end position="146"/>
    </location>
</feature>
<dbReference type="Proteomes" id="UP001163823">
    <property type="component" value="Chromosome 8"/>
</dbReference>
<feature type="compositionally biased region" description="Basic residues" evidence="1">
    <location>
        <begin position="30"/>
        <end position="44"/>
    </location>
</feature>
<proteinExistence type="predicted"/>
<gene>
    <name evidence="2" type="ORF">O6P43_018702</name>
</gene>
<protein>
    <submittedName>
        <fullName evidence="2">DNA ligase 1-like isoform X1</fullName>
    </submittedName>
</protein>
<feature type="region of interest" description="Disordered" evidence="1">
    <location>
        <begin position="1"/>
        <end position="150"/>
    </location>
</feature>
<organism evidence="2 3">
    <name type="scientific">Quillaja saponaria</name>
    <name type="common">Soap bark tree</name>
    <dbReference type="NCBI Taxonomy" id="32244"/>
    <lineage>
        <taxon>Eukaryota</taxon>
        <taxon>Viridiplantae</taxon>
        <taxon>Streptophyta</taxon>
        <taxon>Embryophyta</taxon>
        <taxon>Tracheophyta</taxon>
        <taxon>Spermatophyta</taxon>
        <taxon>Magnoliopsida</taxon>
        <taxon>eudicotyledons</taxon>
        <taxon>Gunneridae</taxon>
        <taxon>Pentapetalae</taxon>
        <taxon>rosids</taxon>
        <taxon>fabids</taxon>
        <taxon>Fabales</taxon>
        <taxon>Quillajaceae</taxon>
        <taxon>Quillaja</taxon>
    </lineage>
</organism>
<keyword evidence="2" id="KW-0436">Ligase</keyword>
<dbReference type="AlphaFoldDB" id="A0AAD7LGW1"/>
<evidence type="ECO:0000313" key="2">
    <source>
        <dbReference type="EMBL" id="KAJ7957889.1"/>
    </source>
</evidence>
<dbReference type="PANTHER" id="PTHR34660:SF7">
    <property type="entry name" value="DNA LIGASE-LIKE PROTEIN"/>
    <property type="match status" value="1"/>
</dbReference>
<keyword evidence="3" id="KW-1185">Reference proteome</keyword>
<dbReference type="KEGG" id="qsa:O6P43_018702"/>
<evidence type="ECO:0000313" key="3">
    <source>
        <dbReference type="Proteomes" id="UP001163823"/>
    </source>
</evidence>
<feature type="compositionally biased region" description="Polar residues" evidence="1">
    <location>
        <begin position="84"/>
        <end position="97"/>
    </location>
</feature>
<dbReference type="GO" id="GO:0016874">
    <property type="term" value="F:ligase activity"/>
    <property type="evidence" value="ECO:0007669"/>
    <property type="project" value="UniProtKB-KW"/>
</dbReference>
<dbReference type="EMBL" id="JARAOO010000008">
    <property type="protein sequence ID" value="KAJ7957889.1"/>
    <property type="molecule type" value="Genomic_DNA"/>
</dbReference>
<feature type="compositionally biased region" description="Basic and acidic residues" evidence="1">
    <location>
        <begin position="71"/>
        <end position="83"/>
    </location>
</feature>